<comment type="caution">
    <text evidence="1">The sequence shown here is derived from an EMBL/GenBank/DDBJ whole genome shotgun (WGS) entry which is preliminary data.</text>
</comment>
<name>A0A0S7XRD6_UNCSA</name>
<protein>
    <submittedName>
        <fullName evidence="1">Uncharacterized protein</fullName>
    </submittedName>
</protein>
<evidence type="ECO:0000313" key="1">
    <source>
        <dbReference type="EMBL" id="KPJ65022.1"/>
    </source>
</evidence>
<gene>
    <name evidence="1" type="ORF">AMJ44_11400</name>
</gene>
<dbReference type="Proteomes" id="UP000051861">
    <property type="component" value="Unassembled WGS sequence"/>
</dbReference>
<reference evidence="1 2" key="1">
    <citation type="journal article" date="2015" name="Microbiome">
        <title>Genomic resolution of linkages in carbon, nitrogen, and sulfur cycling among widespread estuary sediment bacteria.</title>
        <authorList>
            <person name="Baker B.J."/>
            <person name="Lazar C.S."/>
            <person name="Teske A.P."/>
            <person name="Dick G.J."/>
        </authorList>
    </citation>
    <scope>NUCLEOTIDE SEQUENCE [LARGE SCALE GENOMIC DNA]</scope>
    <source>
        <strain evidence="1">DG_54_3</strain>
    </source>
</reference>
<organism evidence="1 2">
    <name type="scientific">candidate division WOR-1 bacterium DG_54_3</name>
    <dbReference type="NCBI Taxonomy" id="1703775"/>
    <lineage>
        <taxon>Bacteria</taxon>
        <taxon>Bacillati</taxon>
        <taxon>Saganbacteria</taxon>
    </lineage>
</organism>
<dbReference type="EMBL" id="LIZX01000145">
    <property type="protein sequence ID" value="KPJ65022.1"/>
    <property type="molecule type" value="Genomic_DNA"/>
</dbReference>
<dbReference type="AlphaFoldDB" id="A0A0S7XRD6"/>
<proteinExistence type="predicted"/>
<sequence length="714" mass="80894">MISFFFAKSKPKVRERIHSRSLELYKNQYGIDQEESITPRILMAVHKKIKPEQRYTFEDVLRLIFGESARAYQPEIEKFELNHLLDLLSREEILQHEINVVIKGDIIPALSGPNIQVSPRSPELRTALKEIISGKPVSRIEVQRIAQGLSEILESSNYRQSPFEMIDATQFFEMTGNAVRDDEIIELLEKAYCLGILSEFARGKGILPAEEWAALRRSIIDNESLKFLLLEKITNASHAELFILGYRSLRISNISRIVRDTRGMIRQDAFLDIEEINLKAFASIIETGKLAKQIQIAITEIDQNDSEDHLSFLEGKLQNRGPYQESTEIIKNAIKDSGAATIPTLLKVAVKAGKENVRPFIIESIKAAKNTKEEKVIYHALIETAQRKDLGPDHPSVALATEILLDPEVPEGAYYLLAEYAIHYRPTLGFPSIIESATIGITTVSKIILRLLRLISEILGAPPRVQTATVILRFLKEQAAIRKINLSDELLNSVINYLRNAQALSQAIRNLIEDYDTRLKTYFKATPGTAAGTLKNSKIARNILIQAIQILKIRELLEAEQLEEARGYAQGAAAFARRQNLFTDVTYIPGFLAYSIGNEPREKALEDLKTALRSDRGKGLFASMDIVQDILPNETYTDLGNIIKELEPEDLEPHVIVYGALLRSNKFSHERAKRILEGIEKDKDLWIKLLDLIGTRQFEEVHRRITAWLKENLS</sequence>
<accession>A0A0S7XRD6</accession>
<evidence type="ECO:0000313" key="2">
    <source>
        <dbReference type="Proteomes" id="UP000051861"/>
    </source>
</evidence>